<dbReference type="RefSeq" id="WP_157816481.1">
    <property type="nucleotide sequence ID" value="NZ_CAWNNC010000001.1"/>
</dbReference>
<sequence>MELKLAIAYGGRVRHRTKGWLKPLFLYLNISWQNYVMLQLIKFYL</sequence>
<name>A0A2K8SPE3_9NOSO</name>
<gene>
    <name evidence="1" type="ORF">COO91_03168</name>
</gene>
<organism evidence="1 2">
    <name type="scientific">Nostoc flagelliforme CCNUN1</name>
    <dbReference type="NCBI Taxonomy" id="2038116"/>
    <lineage>
        <taxon>Bacteria</taxon>
        <taxon>Bacillati</taxon>
        <taxon>Cyanobacteriota</taxon>
        <taxon>Cyanophyceae</taxon>
        <taxon>Nostocales</taxon>
        <taxon>Nostocaceae</taxon>
        <taxon>Nostoc</taxon>
    </lineage>
</organism>
<proteinExistence type="predicted"/>
<protein>
    <submittedName>
        <fullName evidence="1">Uncharacterized protein</fullName>
    </submittedName>
</protein>
<reference evidence="1 2" key="1">
    <citation type="submission" date="2017-11" db="EMBL/GenBank/DDBJ databases">
        <title>Complete genome of a free-living desiccation-tolerant cyanobacterium and its photosynthetic adaptation to extreme terrestrial habitat.</title>
        <authorList>
            <person name="Shang J."/>
        </authorList>
    </citation>
    <scope>NUCLEOTIDE SEQUENCE [LARGE SCALE GENOMIC DNA]</scope>
    <source>
        <strain evidence="1 2">CCNUN1</strain>
    </source>
</reference>
<keyword evidence="2" id="KW-1185">Reference proteome</keyword>
<evidence type="ECO:0000313" key="1">
    <source>
        <dbReference type="EMBL" id="AUB37230.1"/>
    </source>
</evidence>
<dbReference type="KEGG" id="nfl:COO91_03168"/>
<accession>A0A2K8SPE3</accession>
<dbReference type="AlphaFoldDB" id="A0A2K8SPE3"/>
<dbReference type="EMBL" id="CP024785">
    <property type="protein sequence ID" value="AUB37230.1"/>
    <property type="molecule type" value="Genomic_DNA"/>
</dbReference>
<evidence type="ECO:0000313" key="2">
    <source>
        <dbReference type="Proteomes" id="UP000232003"/>
    </source>
</evidence>
<dbReference type="Proteomes" id="UP000232003">
    <property type="component" value="Chromosome"/>
</dbReference>